<accession>A0AAQ3NBK7</accession>
<evidence type="ECO:0008006" key="3">
    <source>
        <dbReference type="Google" id="ProtNLM"/>
    </source>
</evidence>
<proteinExistence type="predicted"/>
<evidence type="ECO:0000313" key="1">
    <source>
        <dbReference type="EMBL" id="WVZ05533.1"/>
    </source>
</evidence>
<protein>
    <recommendedName>
        <fullName evidence="3">Retrotransposon gag domain-containing protein</fullName>
    </recommendedName>
</protein>
<dbReference type="AlphaFoldDB" id="A0AAQ3NBK7"/>
<gene>
    <name evidence="1" type="ORF">V8G54_018879</name>
</gene>
<dbReference type="PANTHER" id="PTHR37610">
    <property type="entry name" value="CCHC-TYPE DOMAIN-CONTAINING PROTEIN"/>
    <property type="match status" value="1"/>
</dbReference>
<evidence type="ECO:0000313" key="2">
    <source>
        <dbReference type="Proteomes" id="UP001374535"/>
    </source>
</evidence>
<dbReference type="Proteomes" id="UP001374535">
    <property type="component" value="Chromosome 6"/>
</dbReference>
<dbReference type="EMBL" id="CP144695">
    <property type="protein sequence ID" value="WVZ05533.1"/>
    <property type="molecule type" value="Genomic_DNA"/>
</dbReference>
<organism evidence="1 2">
    <name type="scientific">Vigna mungo</name>
    <name type="common">Black gram</name>
    <name type="synonym">Phaseolus mungo</name>
    <dbReference type="NCBI Taxonomy" id="3915"/>
    <lineage>
        <taxon>Eukaryota</taxon>
        <taxon>Viridiplantae</taxon>
        <taxon>Streptophyta</taxon>
        <taxon>Embryophyta</taxon>
        <taxon>Tracheophyta</taxon>
        <taxon>Spermatophyta</taxon>
        <taxon>Magnoliopsida</taxon>
        <taxon>eudicotyledons</taxon>
        <taxon>Gunneridae</taxon>
        <taxon>Pentapetalae</taxon>
        <taxon>rosids</taxon>
        <taxon>fabids</taxon>
        <taxon>Fabales</taxon>
        <taxon>Fabaceae</taxon>
        <taxon>Papilionoideae</taxon>
        <taxon>50 kb inversion clade</taxon>
        <taxon>NPAAA clade</taxon>
        <taxon>indigoferoid/millettioid clade</taxon>
        <taxon>Phaseoleae</taxon>
        <taxon>Vigna</taxon>
    </lineage>
</organism>
<keyword evidence="2" id="KW-1185">Reference proteome</keyword>
<reference evidence="1 2" key="1">
    <citation type="journal article" date="2023" name="Life. Sci Alliance">
        <title>Evolutionary insights into 3D genome organization and epigenetic landscape of Vigna mungo.</title>
        <authorList>
            <person name="Junaid A."/>
            <person name="Singh B."/>
            <person name="Bhatia S."/>
        </authorList>
    </citation>
    <scope>NUCLEOTIDE SEQUENCE [LARGE SCALE GENOMIC DNA]</scope>
    <source>
        <strain evidence="1">Urdbean</strain>
    </source>
</reference>
<sequence>MVVSWLVHSLSPSIRESIIWMDHALDIWNDMRNRFTKGDLARISNLQMETTTLSQGELSVTEFFTKLRVLWDDIDSFRPDPICTCKPKCSCNVSSILSQRKHEDRAMHFST</sequence>
<dbReference type="PANTHER" id="PTHR37610:SF55">
    <property type="entry name" value="RETROTRANSPOSON COPIA-LIKE N-TERMINAL DOMAIN-CONTAINING PROTEIN"/>
    <property type="match status" value="1"/>
</dbReference>
<name>A0AAQ3NBK7_VIGMU</name>